<feature type="domain" description="Choline/carnitine acyltransferase" evidence="6">
    <location>
        <begin position="34"/>
        <end position="672"/>
    </location>
</feature>
<evidence type="ECO:0000259" key="6">
    <source>
        <dbReference type="Pfam" id="PF00755"/>
    </source>
</evidence>
<dbReference type="InterPro" id="IPR023213">
    <property type="entry name" value="CAT-like_dom_sf"/>
</dbReference>
<dbReference type="InterPro" id="IPR042231">
    <property type="entry name" value="Cho/carn_acyl_trans_2"/>
</dbReference>
<keyword evidence="2 5" id="KW-0808">Transferase</keyword>
<dbReference type="InterPro" id="IPR039551">
    <property type="entry name" value="Cho/carn_acyl_trans"/>
</dbReference>
<keyword evidence="8" id="KW-1185">Reference proteome</keyword>
<sequence length="695" mass="78320">MFARTRNRPIRNFCMSRHANSHLEQRKPVQLPRLPVPDLSKTLTKYLASLEPLLQEESLRTGVPYAQAYAFRAKWAEEFSHGVGKVCQERLKALDRASPNNWLDDNFWLKSYLDWRAPLVLNSNWWMIFCDDQHGSVPSAEPGFTNWQLRRTAWLTHRILELKDKIDNQEVYPDTSRTGIWFRESVYKIFNVCRIPRQISDTLSSPPPPDDILSQYVTVIANNWFYALRVYTRRFELIPASEILERMAAIARDAFVRGQGPMIGALSADDRDIWAKNLSHLLSLNPQNEKIHQAIVRSLFSVTLDSQTHALSESEAKSRSTSPVASTSQSQVSLDAHLHSVRSVPSNVSNRFFDKPITLIVDPSGQAGVMGEHSPCDALVPSMVGEYAVVQCVPDDFGVDTNVNAQAEAKDVDPQTRTEGDDWYRLDWITDSHVLSECVEAKKRAELVIADSDNSVLWFEDYGGDWIKSVGLSPDVFIQLAMQLAWFRTHPNENRFTATYETALTRLFHKGRTETIRTLTTDSRRWVLGMEDASMSPQAKHSLLFRAHRTHTTLTREAMTGRGIDRHLFGLRNMLTAKEQSGVNSDNQSNNSSGSGTGIELFTDPLFMKSADWRLSTSGLSAGLLFKGTGFGARCEDGYGINYLAGPSMIKFGIESKFSHHNTSTEGFKRAIVGALRDMHVLCVEVGVSDVRSKL</sequence>
<dbReference type="OrthoDB" id="240216at2759"/>
<dbReference type="Gene3D" id="3.30.559.70">
    <property type="entry name" value="Choline/Carnitine o-acyltransferase, domain 2"/>
    <property type="match status" value="1"/>
</dbReference>
<keyword evidence="3 5" id="KW-0012">Acyltransferase</keyword>
<evidence type="ECO:0000256" key="2">
    <source>
        <dbReference type="ARBA" id="ARBA00022679"/>
    </source>
</evidence>
<evidence type="ECO:0000256" key="1">
    <source>
        <dbReference type="ARBA" id="ARBA00005232"/>
    </source>
</evidence>
<dbReference type="PROSITE" id="PS00440">
    <property type="entry name" value="ACYLTRANSF_C_2"/>
    <property type="match status" value="1"/>
</dbReference>
<dbReference type="PANTHER" id="PTHR22589">
    <property type="entry name" value="CARNITINE O-ACYLTRANSFERASE"/>
    <property type="match status" value="1"/>
</dbReference>
<evidence type="ECO:0000256" key="4">
    <source>
        <dbReference type="PIRSR" id="PIRSR600542-1"/>
    </source>
</evidence>
<evidence type="ECO:0000256" key="3">
    <source>
        <dbReference type="ARBA" id="ARBA00023315"/>
    </source>
</evidence>
<dbReference type="AlphaFoldDB" id="A0A8H5GM66"/>
<dbReference type="GO" id="GO:0016746">
    <property type="term" value="F:acyltransferase activity"/>
    <property type="evidence" value="ECO:0007669"/>
    <property type="project" value="UniProtKB-KW"/>
</dbReference>
<gene>
    <name evidence="7" type="ORF">D9758_003646</name>
</gene>
<protein>
    <recommendedName>
        <fullName evidence="6">Choline/carnitine acyltransferase domain-containing protein</fullName>
    </recommendedName>
</protein>
<dbReference type="PANTHER" id="PTHR22589:SF107">
    <property type="entry name" value="CHOLINE_CARNITINE ACYLTRANSFERASE DOMAIN-CONTAINING PROTEIN"/>
    <property type="match status" value="1"/>
</dbReference>
<dbReference type="SUPFAM" id="SSF52777">
    <property type="entry name" value="CoA-dependent acyltransferases"/>
    <property type="match status" value="2"/>
</dbReference>
<name>A0A8H5GM66_9AGAR</name>
<evidence type="ECO:0000313" key="7">
    <source>
        <dbReference type="EMBL" id="KAF5367561.1"/>
    </source>
</evidence>
<dbReference type="InterPro" id="IPR000542">
    <property type="entry name" value="Carn_acyl_trans"/>
</dbReference>
<comment type="similarity">
    <text evidence="1 5">Belongs to the carnitine/choline acetyltransferase family.</text>
</comment>
<dbReference type="Pfam" id="PF00755">
    <property type="entry name" value="Carn_acyltransf"/>
    <property type="match status" value="1"/>
</dbReference>
<comment type="caution">
    <text evidence="7">The sequence shown here is derived from an EMBL/GenBank/DDBJ whole genome shotgun (WGS) entry which is preliminary data.</text>
</comment>
<feature type="active site" description="Proton acceptor" evidence="4">
    <location>
        <position position="373"/>
    </location>
</feature>
<proteinExistence type="inferred from homology"/>
<reference evidence="7 8" key="1">
    <citation type="journal article" date="2020" name="ISME J.">
        <title>Uncovering the hidden diversity of litter-decomposition mechanisms in mushroom-forming fungi.</title>
        <authorList>
            <person name="Floudas D."/>
            <person name="Bentzer J."/>
            <person name="Ahren D."/>
            <person name="Johansson T."/>
            <person name="Persson P."/>
            <person name="Tunlid A."/>
        </authorList>
    </citation>
    <scope>NUCLEOTIDE SEQUENCE [LARGE SCALE GENOMIC DNA]</scope>
    <source>
        <strain evidence="7 8">CBS 291.85</strain>
    </source>
</reference>
<accession>A0A8H5GM66</accession>
<evidence type="ECO:0000313" key="8">
    <source>
        <dbReference type="Proteomes" id="UP000559256"/>
    </source>
</evidence>
<dbReference type="Proteomes" id="UP000559256">
    <property type="component" value="Unassembled WGS sequence"/>
</dbReference>
<organism evidence="7 8">
    <name type="scientific">Tetrapyrgos nigripes</name>
    <dbReference type="NCBI Taxonomy" id="182062"/>
    <lineage>
        <taxon>Eukaryota</taxon>
        <taxon>Fungi</taxon>
        <taxon>Dikarya</taxon>
        <taxon>Basidiomycota</taxon>
        <taxon>Agaricomycotina</taxon>
        <taxon>Agaricomycetes</taxon>
        <taxon>Agaricomycetidae</taxon>
        <taxon>Agaricales</taxon>
        <taxon>Marasmiineae</taxon>
        <taxon>Marasmiaceae</taxon>
        <taxon>Tetrapyrgos</taxon>
    </lineage>
</organism>
<evidence type="ECO:0000256" key="5">
    <source>
        <dbReference type="RuleBase" id="RU003801"/>
    </source>
</evidence>
<dbReference type="Gene3D" id="3.30.559.10">
    <property type="entry name" value="Chloramphenicol acetyltransferase-like domain"/>
    <property type="match status" value="1"/>
</dbReference>
<dbReference type="EMBL" id="JAACJM010000019">
    <property type="protein sequence ID" value="KAF5367561.1"/>
    <property type="molecule type" value="Genomic_DNA"/>
</dbReference>